<comment type="caution">
    <text evidence="2">The sequence shown here is derived from an EMBL/GenBank/DDBJ whole genome shotgun (WGS) entry which is preliminary data.</text>
</comment>
<feature type="non-terminal residue" evidence="2">
    <location>
        <position position="83"/>
    </location>
</feature>
<evidence type="ECO:0000256" key="1">
    <source>
        <dbReference type="SAM" id="MobiDB-lite"/>
    </source>
</evidence>
<name>A0A8J6FHL2_ELECQ</name>
<evidence type="ECO:0000313" key="2">
    <source>
        <dbReference type="EMBL" id="KAG9488038.1"/>
    </source>
</evidence>
<keyword evidence="3" id="KW-1185">Reference proteome</keyword>
<evidence type="ECO:0000313" key="3">
    <source>
        <dbReference type="Proteomes" id="UP000770717"/>
    </source>
</evidence>
<gene>
    <name evidence="2" type="ORF">GDO78_007699</name>
</gene>
<protein>
    <submittedName>
        <fullName evidence="2">Uncharacterized protein</fullName>
    </submittedName>
</protein>
<feature type="region of interest" description="Disordered" evidence="1">
    <location>
        <begin position="63"/>
        <end position="83"/>
    </location>
</feature>
<sequence>FYKMDSESSKNVILGEEKFKHFCLEFLKHSQAIGDGWEWRDVQGGEEGYLSKTCYQANAIGTDQGKRHEQEDEKFDSIILEVS</sequence>
<dbReference type="EMBL" id="WNTK01000003">
    <property type="protein sequence ID" value="KAG9488038.1"/>
    <property type="molecule type" value="Genomic_DNA"/>
</dbReference>
<organism evidence="2 3">
    <name type="scientific">Eleutherodactylus coqui</name>
    <name type="common">Puerto Rican coqui</name>
    <dbReference type="NCBI Taxonomy" id="57060"/>
    <lineage>
        <taxon>Eukaryota</taxon>
        <taxon>Metazoa</taxon>
        <taxon>Chordata</taxon>
        <taxon>Craniata</taxon>
        <taxon>Vertebrata</taxon>
        <taxon>Euteleostomi</taxon>
        <taxon>Amphibia</taxon>
        <taxon>Batrachia</taxon>
        <taxon>Anura</taxon>
        <taxon>Neobatrachia</taxon>
        <taxon>Hyloidea</taxon>
        <taxon>Eleutherodactylidae</taxon>
        <taxon>Eleutherodactylinae</taxon>
        <taxon>Eleutherodactylus</taxon>
        <taxon>Eleutherodactylus</taxon>
    </lineage>
</organism>
<proteinExistence type="predicted"/>
<accession>A0A8J6FHL2</accession>
<dbReference type="Proteomes" id="UP000770717">
    <property type="component" value="Unassembled WGS sequence"/>
</dbReference>
<dbReference type="AlphaFoldDB" id="A0A8J6FHL2"/>
<dbReference type="OrthoDB" id="4089664at2759"/>
<reference evidence="2" key="1">
    <citation type="thesis" date="2020" institute="ProQuest LLC" country="789 East Eisenhower Parkway, Ann Arbor, MI, USA">
        <title>Comparative Genomics and Chromosome Evolution.</title>
        <authorList>
            <person name="Mudd A.B."/>
        </authorList>
    </citation>
    <scope>NUCLEOTIDE SEQUENCE</scope>
    <source>
        <strain evidence="2">HN-11 Male</strain>
        <tissue evidence="2">Kidney and liver</tissue>
    </source>
</reference>